<evidence type="ECO:0000313" key="13">
    <source>
        <dbReference type="EMBL" id="MCJ2542268.1"/>
    </source>
</evidence>
<sequence>MADWILLALVGSVTYLLLQKSVARLSKVPWRILWLVMMMPPLVWVLGRQVFQYEMPPLVMLVLFLTSYFTSMTLVRRGRLRPPTAGPKPEVENPSPDAETEPDPDPEEETPTEPIEDSLSLTQPVALAHTPISEVPREKLSNCFPWNVFYLQNVEYRPQAIICRGNLRADPSEAYERVQQNVENTFGNRFLLVLQEGFAGKPFFALVPNPAARRSLTANGDLPILAMGLLLFTFWTTLSAGAQAAGVSADQLLHLPSLMKGLPYALAILAILGSHEWTRYWVARRHNIKTSLPYFIPVPFVLGTFGAFIQLKEPVPNRKVLFDIGISGPLAGSIVALGMLLLGLFFSEPQAAPAVPEGQPTPISFHQIDPRLSVLLGILSRMVLWDQLQPGQVIDLHPLAFAGWLGLVVIAFNLMPVGQLDGGHIVHAVYGQQMGANVGRVARWLVLLLALTVQPWLLLWALLLFVISSADEPALNDVTELDEGRDLLGLGMLTLLVLILLPVPPFLQTWLGLA</sequence>
<comment type="similarity">
    <text evidence="3">Belongs to the peptidase M50B family.</text>
</comment>
<keyword evidence="14" id="KW-1185">Reference proteome</keyword>
<feature type="domain" description="Peptidase M50" evidence="12">
    <location>
        <begin position="264"/>
        <end position="435"/>
    </location>
</feature>
<dbReference type="InterPro" id="IPR008915">
    <property type="entry name" value="Peptidase_M50"/>
</dbReference>
<feature type="transmembrane region" description="Helical" evidence="11">
    <location>
        <begin position="294"/>
        <end position="312"/>
    </location>
</feature>
<keyword evidence="9 11" id="KW-0472">Membrane</keyword>
<dbReference type="PANTHER" id="PTHR31412:SF0">
    <property type="entry name" value="ZINC METALLOPROTEASE EGY1, CHLOROPLASTIC-RELATED"/>
    <property type="match status" value="1"/>
</dbReference>
<evidence type="ECO:0000256" key="3">
    <source>
        <dbReference type="ARBA" id="ARBA00007931"/>
    </source>
</evidence>
<dbReference type="GO" id="GO:0006508">
    <property type="term" value="P:proteolysis"/>
    <property type="evidence" value="ECO:0007669"/>
    <property type="project" value="UniProtKB-KW"/>
</dbReference>
<evidence type="ECO:0000256" key="11">
    <source>
        <dbReference type="SAM" id="Phobius"/>
    </source>
</evidence>
<dbReference type="PANTHER" id="PTHR31412">
    <property type="entry name" value="ZINC METALLOPROTEASE EGY1"/>
    <property type="match status" value="1"/>
</dbReference>
<dbReference type="Proteomes" id="UP000830835">
    <property type="component" value="Unassembled WGS sequence"/>
</dbReference>
<comment type="subcellular location">
    <subcellularLocation>
        <location evidence="2">Membrane</location>
        <topology evidence="2">Multi-pass membrane protein</topology>
    </subcellularLocation>
</comment>
<dbReference type="Pfam" id="PF02163">
    <property type="entry name" value="Peptidase_M50"/>
    <property type="match status" value="1"/>
</dbReference>
<feature type="transmembrane region" description="Helical" evidence="11">
    <location>
        <begin position="6"/>
        <end position="25"/>
    </location>
</feature>
<feature type="transmembrane region" description="Helical" evidence="11">
    <location>
        <begin position="57"/>
        <end position="75"/>
    </location>
</feature>
<evidence type="ECO:0000256" key="1">
    <source>
        <dbReference type="ARBA" id="ARBA00001947"/>
    </source>
</evidence>
<evidence type="ECO:0000256" key="6">
    <source>
        <dbReference type="ARBA" id="ARBA00022801"/>
    </source>
</evidence>
<feature type="region of interest" description="Disordered" evidence="10">
    <location>
        <begin position="80"/>
        <end position="120"/>
    </location>
</feature>
<dbReference type="CDD" id="cd06160">
    <property type="entry name" value="S2P-M50_like_2"/>
    <property type="match status" value="1"/>
</dbReference>
<evidence type="ECO:0000256" key="2">
    <source>
        <dbReference type="ARBA" id="ARBA00004141"/>
    </source>
</evidence>
<dbReference type="GO" id="GO:0008233">
    <property type="term" value="F:peptidase activity"/>
    <property type="evidence" value="ECO:0007669"/>
    <property type="project" value="UniProtKB-KW"/>
</dbReference>
<evidence type="ECO:0000256" key="5">
    <source>
        <dbReference type="ARBA" id="ARBA00022692"/>
    </source>
</evidence>
<keyword evidence="7" id="KW-0809">Transit peptide</keyword>
<comment type="cofactor">
    <cofactor evidence="1">
        <name>Zn(2+)</name>
        <dbReference type="ChEBI" id="CHEBI:29105"/>
    </cofactor>
</comment>
<name>A0ABT0C8Z9_THEVL</name>
<reference evidence="13" key="1">
    <citation type="submission" date="2021-02" db="EMBL/GenBank/DDBJ databases">
        <title>The CRISPR/cas machinery reduction and long-range gene transfer in the hot spring cyanobacterium Synechococcus.</title>
        <authorList>
            <person name="Dvorak P."/>
            <person name="Jahodarova E."/>
            <person name="Hasler P."/>
            <person name="Poulickova A."/>
        </authorList>
    </citation>
    <scope>NUCLEOTIDE SEQUENCE</scope>
    <source>
        <strain evidence="13">Rupite</strain>
    </source>
</reference>
<organism evidence="13 14">
    <name type="scientific">Thermostichus vulcanus str. 'Rupite'</name>
    <dbReference type="NCBI Taxonomy" id="2813851"/>
    <lineage>
        <taxon>Bacteria</taxon>
        <taxon>Bacillati</taxon>
        <taxon>Cyanobacteriota</taxon>
        <taxon>Cyanophyceae</taxon>
        <taxon>Thermostichales</taxon>
        <taxon>Thermostichaceae</taxon>
        <taxon>Thermostichus</taxon>
    </lineage>
</organism>
<dbReference type="EMBL" id="JAFIRA010000008">
    <property type="protein sequence ID" value="MCJ2542268.1"/>
    <property type="molecule type" value="Genomic_DNA"/>
</dbReference>
<feature type="compositionally biased region" description="Acidic residues" evidence="10">
    <location>
        <begin position="98"/>
        <end position="116"/>
    </location>
</feature>
<evidence type="ECO:0000313" key="14">
    <source>
        <dbReference type="Proteomes" id="UP000830835"/>
    </source>
</evidence>
<keyword evidence="4 13" id="KW-0645">Protease</keyword>
<accession>A0ABT0C8Z9</accession>
<evidence type="ECO:0000256" key="4">
    <source>
        <dbReference type="ARBA" id="ARBA00022670"/>
    </source>
</evidence>
<feature type="transmembrane region" description="Helical" evidence="11">
    <location>
        <begin position="487"/>
        <end position="507"/>
    </location>
</feature>
<dbReference type="InterPro" id="IPR044838">
    <property type="entry name" value="EGY1-like"/>
</dbReference>
<feature type="transmembrane region" description="Helical" evidence="11">
    <location>
        <begin position="396"/>
        <end position="415"/>
    </location>
</feature>
<evidence type="ECO:0000259" key="12">
    <source>
        <dbReference type="Pfam" id="PF02163"/>
    </source>
</evidence>
<feature type="transmembrane region" description="Helical" evidence="11">
    <location>
        <begin position="222"/>
        <end position="242"/>
    </location>
</feature>
<gene>
    <name evidence="13" type="ORF">JX360_05005</name>
</gene>
<feature type="transmembrane region" description="Helical" evidence="11">
    <location>
        <begin position="324"/>
        <end position="347"/>
    </location>
</feature>
<feature type="transmembrane region" description="Helical" evidence="11">
    <location>
        <begin position="32"/>
        <end position="51"/>
    </location>
</feature>
<protein>
    <submittedName>
        <fullName evidence="13">Site-2 protease family protein</fullName>
    </submittedName>
</protein>
<evidence type="ECO:0000256" key="9">
    <source>
        <dbReference type="ARBA" id="ARBA00023136"/>
    </source>
</evidence>
<keyword evidence="8 11" id="KW-1133">Transmembrane helix</keyword>
<keyword evidence="6" id="KW-0378">Hydrolase</keyword>
<proteinExistence type="inferred from homology"/>
<evidence type="ECO:0000256" key="8">
    <source>
        <dbReference type="ARBA" id="ARBA00022989"/>
    </source>
</evidence>
<evidence type="ECO:0000256" key="7">
    <source>
        <dbReference type="ARBA" id="ARBA00022946"/>
    </source>
</evidence>
<dbReference type="RefSeq" id="WP_425244360.1">
    <property type="nucleotide sequence ID" value="NZ_JAFIRA010000008.1"/>
</dbReference>
<evidence type="ECO:0000256" key="10">
    <source>
        <dbReference type="SAM" id="MobiDB-lite"/>
    </source>
</evidence>
<feature type="transmembrane region" description="Helical" evidence="11">
    <location>
        <begin position="262"/>
        <end position="282"/>
    </location>
</feature>
<keyword evidence="5 11" id="KW-0812">Transmembrane</keyword>
<comment type="caution">
    <text evidence="13">The sequence shown here is derived from an EMBL/GenBank/DDBJ whole genome shotgun (WGS) entry which is preliminary data.</text>
</comment>
<feature type="transmembrane region" description="Helical" evidence="11">
    <location>
        <begin position="444"/>
        <end position="467"/>
    </location>
</feature>